<evidence type="ECO:0000313" key="7">
    <source>
        <dbReference type="EMBL" id="MFB9903974.1"/>
    </source>
</evidence>
<evidence type="ECO:0000256" key="5">
    <source>
        <dbReference type="PROSITE-ProRule" id="PRU01026"/>
    </source>
</evidence>
<gene>
    <name evidence="7" type="primary">erm</name>
    <name evidence="7" type="ORF">ACFFQA_08485</name>
</gene>
<dbReference type="CDD" id="cd02440">
    <property type="entry name" value="AdoMet_MTases"/>
    <property type="match status" value="1"/>
</dbReference>
<feature type="domain" description="Ribosomal RNA adenine methylase transferase N-terminal" evidence="6">
    <location>
        <begin position="25"/>
        <end position="189"/>
    </location>
</feature>
<dbReference type="Proteomes" id="UP001589693">
    <property type="component" value="Unassembled WGS sequence"/>
</dbReference>
<dbReference type="PROSITE" id="PS51689">
    <property type="entry name" value="SAM_RNA_A_N6_MT"/>
    <property type="match status" value="1"/>
</dbReference>
<evidence type="ECO:0000256" key="3">
    <source>
        <dbReference type="ARBA" id="ARBA00022691"/>
    </source>
</evidence>
<feature type="binding site" evidence="5">
    <location>
        <position position="18"/>
    </location>
    <ligand>
        <name>S-adenosyl-L-methionine</name>
        <dbReference type="ChEBI" id="CHEBI:59789"/>
    </ligand>
</feature>
<dbReference type="PROSITE" id="PS01131">
    <property type="entry name" value="RRNA_A_DIMETH"/>
    <property type="match status" value="1"/>
</dbReference>
<feature type="binding site" evidence="5">
    <location>
        <position position="107"/>
    </location>
    <ligand>
        <name>S-adenosyl-L-methionine</name>
        <dbReference type="ChEBI" id="CHEBI:59789"/>
    </ligand>
</feature>
<dbReference type="EMBL" id="JBHLZU010000006">
    <property type="protein sequence ID" value="MFB9903974.1"/>
    <property type="molecule type" value="Genomic_DNA"/>
</dbReference>
<dbReference type="InterPro" id="IPR020596">
    <property type="entry name" value="rRNA_Ade_Mease_Trfase_CS"/>
</dbReference>
<comment type="caution">
    <text evidence="7">The sequence shown here is derived from an EMBL/GenBank/DDBJ whole genome shotgun (WGS) entry which is preliminary data.</text>
</comment>
<reference evidence="7 8" key="1">
    <citation type="submission" date="2024-09" db="EMBL/GenBank/DDBJ databases">
        <authorList>
            <person name="Sun Q."/>
            <person name="Mori K."/>
        </authorList>
    </citation>
    <scope>NUCLEOTIDE SEQUENCE [LARGE SCALE GENOMIC DNA]</scope>
    <source>
        <strain evidence="7 8">TBRC 7907</strain>
    </source>
</reference>
<evidence type="ECO:0000256" key="4">
    <source>
        <dbReference type="ARBA" id="ARBA00022884"/>
    </source>
</evidence>
<dbReference type="InterPro" id="IPR029063">
    <property type="entry name" value="SAM-dependent_MTases_sf"/>
</dbReference>
<evidence type="ECO:0000256" key="1">
    <source>
        <dbReference type="ARBA" id="ARBA00022603"/>
    </source>
</evidence>
<dbReference type="Gene3D" id="1.10.8.100">
    <property type="entry name" value="Ribosomal RNA adenine dimethylase-like, domain 2"/>
    <property type="match status" value="1"/>
</dbReference>
<keyword evidence="2 5" id="KW-0808">Transferase</keyword>
<accession>A0ABV5ZWE0</accession>
<dbReference type="SUPFAM" id="SSF53335">
    <property type="entry name" value="S-adenosyl-L-methionine-dependent methyltransferases"/>
    <property type="match status" value="1"/>
</dbReference>
<dbReference type="InterPro" id="IPR023165">
    <property type="entry name" value="rRNA_Ade_diMease-like_C"/>
</dbReference>
<feature type="binding site" evidence="5">
    <location>
        <position position="20"/>
    </location>
    <ligand>
        <name>S-adenosyl-L-methionine</name>
        <dbReference type="ChEBI" id="CHEBI:59789"/>
    </ligand>
</feature>
<sequence length="268" mass="30815">MSTRRSERDQNRRVYGQNFLRDPKSLRRMVEVARVGREDLVFEVGAGEGVLTEVLADSARYVVTHEVDPHLARALEPKLRRWDNVELDFGDFLEVLPAAEPFKVVANIPYAITSAIVDWCLDARYLTSATLMTQLEYARKRSGWYGRWSQRTVETWPLFSWELCGKVPREHFRPVPKVDSGILHIARRDKPLLRPRELRDYEKLVALGFTGIGGTLRASLSKMYTPKRVANAFDQVGLRQDTVVAFAHPDVWVDLYRALNPAPARPRR</sequence>
<dbReference type="RefSeq" id="WP_377851132.1">
    <property type="nucleotide sequence ID" value="NZ_JBHLZU010000006.1"/>
</dbReference>
<dbReference type="Gene3D" id="3.40.50.150">
    <property type="entry name" value="Vaccinia Virus protein VP39"/>
    <property type="match status" value="1"/>
</dbReference>
<proteinExistence type="inferred from homology"/>
<dbReference type="GO" id="GO:0032259">
    <property type="term" value="P:methylation"/>
    <property type="evidence" value="ECO:0007669"/>
    <property type="project" value="UniProtKB-KW"/>
</dbReference>
<feature type="binding site" evidence="5">
    <location>
        <position position="66"/>
    </location>
    <ligand>
        <name>S-adenosyl-L-methionine</name>
        <dbReference type="ChEBI" id="CHEBI:59789"/>
    </ligand>
</feature>
<name>A0ABV5ZWE0_9PSEU</name>
<dbReference type="InterPro" id="IPR001737">
    <property type="entry name" value="KsgA/Erm"/>
</dbReference>
<evidence type="ECO:0000313" key="8">
    <source>
        <dbReference type="Proteomes" id="UP001589693"/>
    </source>
</evidence>
<evidence type="ECO:0000256" key="2">
    <source>
        <dbReference type="ARBA" id="ARBA00022679"/>
    </source>
</evidence>
<feature type="binding site" evidence="5">
    <location>
        <position position="45"/>
    </location>
    <ligand>
        <name>S-adenosyl-L-methionine</name>
        <dbReference type="ChEBI" id="CHEBI:59789"/>
    </ligand>
</feature>
<feature type="binding site" evidence="5">
    <location>
        <position position="91"/>
    </location>
    <ligand>
        <name>S-adenosyl-L-methionine</name>
        <dbReference type="ChEBI" id="CHEBI:59789"/>
    </ligand>
</feature>
<evidence type="ECO:0000259" key="6">
    <source>
        <dbReference type="SMART" id="SM00650"/>
    </source>
</evidence>
<dbReference type="InterPro" id="IPR020598">
    <property type="entry name" value="rRNA_Ade_methylase_Trfase_N"/>
</dbReference>
<dbReference type="PANTHER" id="PTHR11727:SF7">
    <property type="entry name" value="DIMETHYLADENOSINE TRANSFERASE-RELATED"/>
    <property type="match status" value="1"/>
</dbReference>
<dbReference type="GO" id="GO:0008168">
    <property type="term" value="F:methyltransferase activity"/>
    <property type="evidence" value="ECO:0007669"/>
    <property type="project" value="UniProtKB-KW"/>
</dbReference>
<keyword evidence="8" id="KW-1185">Reference proteome</keyword>
<keyword evidence="3 5" id="KW-0949">S-adenosyl-L-methionine</keyword>
<keyword evidence="1 5" id="KW-0489">Methyltransferase</keyword>
<comment type="similarity">
    <text evidence="5">Belongs to the class I-like SAM-binding methyltransferase superfamily. rRNA adenine N(6)-methyltransferase family.</text>
</comment>
<dbReference type="NCBIfam" id="NF000499">
    <property type="entry name" value="Erm23S_rRNA_broad"/>
    <property type="match status" value="1"/>
</dbReference>
<dbReference type="SMART" id="SM00650">
    <property type="entry name" value="rADc"/>
    <property type="match status" value="1"/>
</dbReference>
<organism evidence="7 8">
    <name type="scientific">Allokutzneria oryzae</name>
    <dbReference type="NCBI Taxonomy" id="1378989"/>
    <lineage>
        <taxon>Bacteria</taxon>
        <taxon>Bacillati</taxon>
        <taxon>Actinomycetota</taxon>
        <taxon>Actinomycetes</taxon>
        <taxon>Pseudonocardiales</taxon>
        <taxon>Pseudonocardiaceae</taxon>
        <taxon>Allokutzneria</taxon>
    </lineage>
</organism>
<keyword evidence="4 5" id="KW-0694">RNA-binding</keyword>
<dbReference type="Pfam" id="PF00398">
    <property type="entry name" value="RrnaAD"/>
    <property type="match status" value="1"/>
</dbReference>
<dbReference type="PANTHER" id="PTHR11727">
    <property type="entry name" value="DIMETHYLADENOSINE TRANSFERASE"/>
    <property type="match status" value="1"/>
</dbReference>
<protein>
    <submittedName>
        <fullName evidence="7">23S ribosomal RNA methyltransferase Erm</fullName>
    </submittedName>
</protein>